<dbReference type="GeneID" id="60821247"/>
<dbReference type="PANTHER" id="PTHR48111">
    <property type="entry name" value="REGULATOR OF RPOS"/>
    <property type="match status" value="1"/>
</dbReference>
<keyword evidence="10" id="KW-0010">Activator</keyword>
<dbReference type="EMBL" id="CP037900">
    <property type="protein sequence ID" value="QBP10340.1"/>
    <property type="molecule type" value="Genomic_DNA"/>
</dbReference>
<dbReference type="InterPro" id="IPR001789">
    <property type="entry name" value="Sig_transdc_resp-reg_receiver"/>
</dbReference>
<evidence type="ECO:0000256" key="6">
    <source>
        <dbReference type="ARBA" id="ARBA00022592"/>
    </source>
</evidence>
<evidence type="ECO:0000256" key="9">
    <source>
        <dbReference type="ARBA" id="ARBA00023125"/>
    </source>
</evidence>
<dbReference type="Gene3D" id="1.10.10.10">
    <property type="entry name" value="Winged helix-like DNA-binding domain superfamily/Winged helix DNA-binding domain"/>
    <property type="match status" value="1"/>
</dbReference>
<sequence length="235" mass="26193">MPSSILVVEDEPAIAELIAVNLQHAGHYPIRAYNAEQALSLMSDVLPDLVLLDWMLPGKSGATFAKELRNNDRTKQIPIIMLTARSEEQDKVMGLEAGADDYVTKPFSPKELLARIKAVLRRRAPQLTDDVVAINGLRLDPATHRVTGQDDGGPIKLDLGPTEFRLLHFLMTHPERVHSRSQLLDQVWGDHVFVEERTVDVHIKRLRAALTPGGYSNMIETVRGSGYRLARSPSH</sequence>
<dbReference type="SUPFAM" id="SSF52172">
    <property type="entry name" value="CheY-like"/>
    <property type="match status" value="1"/>
</dbReference>
<dbReference type="PROSITE" id="PS50110">
    <property type="entry name" value="RESPONSE_REGULATORY"/>
    <property type="match status" value="1"/>
</dbReference>
<dbReference type="CDD" id="cd17618">
    <property type="entry name" value="REC_OmpR_PhoB"/>
    <property type="match status" value="1"/>
</dbReference>
<evidence type="ECO:0000256" key="10">
    <source>
        <dbReference type="ARBA" id="ARBA00023159"/>
    </source>
</evidence>
<keyword evidence="9" id="KW-0238">DNA-binding</keyword>
<dbReference type="CDD" id="cd00383">
    <property type="entry name" value="trans_reg_C"/>
    <property type="match status" value="1"/>
</dbReference>
<dbReference type="InterPro" id="IPR036388">
    <property type="entry name" value="WH-like_DNA-bd_sf"/>
</dbReference>
<dbReference type="Gene3D" id="6.10.250.690">
    <property type="match status" value="1"/>
</dbReference>
<dbReference type="PROSITE" id="PS51755">
    <property type="entry name" value="OMPR_PHOB"/>
    <property type="match status" value="1"/>
</dbReference>
<dbReference type="GO" id="GO:0005829">
    <property type="term" value="C:cytosol"/>
    <property type="evidence" value="ECO:0007669"/>
    <property type="project" value="TreeGrafter"/>
</dbReference>
<dbReference type="FunFam" id="3.40.50.2300:FF:000001">
    <property type="entry name" value="DNA-binding response regulator PhoB"/>
    <property type="match status" value="1"/>
</dbReference>
<dbReference type="SMART" id="SM00448">
    <property type="entry name" value="REC"/>
    <property type="match status" value="1"/>
</dbReference>
<dbReference type="InterPro" id="IPR011006">
    <property type="entry name" value="CheY-like_superfamily"/>
</dbReference>
<evidence type="ECO:0000256" key="7">
    <source>
        <dbReference type="ARBA" id="ARBA00023012"/>
    </source>
</evidence>
<evidence type="ECO:0000313" key="13">
    <source>
        <dbReference type="EMBL" id="QBP10340.1"/>
    </source>
</evidence>
<dbReference type="Gene3D" id="3.40.50.2300">
    <property type="match status" value="1"/>
</dbReference>
<dbReference type="PANTHER" id="PTHR48111:SF40">
    <property type="entry name" value="PHOSPHATE REGULON TRANSCRIPTIONAL REGULATORY PROTEIN PHOB"/>
    <property type="match status" value="1"/>
</dbReference>
<dbReference type="InterPro" id="IPR016032">
    <property type="entry name" value="Sig_transdc_resp-reg_C-effctor"/>
</dbReference>
<keyword evidence="6" id="KW-0592">Phosphate transport</keyword>
<dbReference type="FunFam" id="1.10.10.10:FF:000011">
    <property type="entry name" value="Phosphate regulon transcriptional regulator PhoB"/>
    <property type="match status" value="1"/>
</dbReference>
<reference evidence="13 14" key="1">
    <citation type="submission" date="2019-03" db="EMBL/GenBank/DDBJ databases">
        <title>Comparative insights into the high quality Complete genome sequence of highly metal resistant Cupriavidus metallidurans strain BS1 isolated from a gold-copper mine.</title>
        <authorList>
            <person name="Mazhar H.S."/>
            <person name="Rensing C."/>
        </authorList>
    </citation>
    <scope>NUCLEOTIDE SEQUENCE [LARGE SCALE GENOMIC DNA]</scope>
    <source>
        <strain evidence="13 14">BS1</strain>
    </source>
</reference>
<keyword evidence="8" id="KW-0805">Transcription regulation</keyword>
<keyword evidence="11" id="KW-0804">Transcription</keyword>
<evidence type="ECO:0000256" key="2">
    <source>
        <dbReference type="ARBA" id="ARBA00013332"/>
    </source>
</evidence>
<dbReference type="InterPro" id="IPR039420">
    <property type="entry name" value="WalR-like"/>
</dbReference>
<dbReference type="GO" id="GO:0000156">
    <property type="term" value="F:phosphorelay response regulator activity"/>
    <property type="evidence" value="ECO:0007669"/>
    <property type="project" value="InterPro"/>
</dbReference>
<dbReference type="OrthoDB" id="9802426at2"/>
<dbReference type="InterPro" id="IPR011879">
    <property type="entry name" value="Sig_transdc_resp-reg_PhoB"/>
</dbReference>
<organism evidence="13 14">
    <name type="scientific">Cupriavidus metallidurans</name>
    <dbReference type="NCBI Taxonomy" id="119219"/>
    <lineage>
        <taxon>Bacteria</taxon>
        <taxon>Pseudomonadati</taxon>
        <taxon>Pseudomonadota</taxon>
        <taxon>Betaproteobacteria</taxon>
        <taxon>Burkholderiales</taxon>
        <taxon>Burkholderiaceae</taxon>
        <taxon>Cupriavidus</taxon>
    </lineage>
</organism>
<keyword evidence="5" id="KW-0597">Phosphoprotein</keyword>
<keyword evidence="3" id="KW-0813">Transport</keyword>
<evidence type="ECO:0000256" key="1">
    <source>
        <dbReference type="ARBA" id="ARBA00004496"/>
    </source>
</evidence>
<dbReference type="SUPFAM" id="SSF46894">
    <property type="entry name" value="C-terminal effector domain of the bipartite response regulators"/>
    <property type="match status" value="1"/>
</dbReference>
<evidence type="ECO:0000313" key="14">
    <source>
        <dbReference type="Proteomes" id="UP000253772"/>
    </source>
</evidence>
<comment type="subcellular location">
    <subcellularLocation>
        <location evidence="1">Cytoplasm</location>
    </subcellularLocation>
</comment>
<dbReference type="OMA" id="MDVDRHT"/>
<dbReference type="GO" id="GO:0006817">
    <property type="term" value="P:phosphate ion transport"/>
    <property type="evidence" value="ECO:0007669"/>
    <property type="project" value="UniProtKB-KW"/>
</dbReference>
<name>A0A132HN81_9BURK</name>
<evidence type="ECO:0000256" key="5">
    <source>
        <dbReference type="ARBA" id="ARBA00022553"/>
    </source>
</evidence>
<dbReference type="Pfam" id="PF00486">
    <property type="entry name" value="Trans_reg_C"/>
    <property type="match status" value="1"/>
</dbReference>
<dbReference type="SMART" id="SM00862">
    <property type="entry name" value="Trans_reg_C"/>
    <property type="match status" value="1"/>
</dbReference>
<evidence type="ECO:0000256" key="12">
    <source>
        <dbReference type="ARBA" id="ARBA00024735"/>
    </source>
</evidence>
<comment type="function">
    <text evidence="12">This protein is a positive regulator for the phosphate regulon. Transcription of this operon is positively regulated by PhoB and PhoR when phosphate is limited.</text>
</comment>
<evidence type="ECO:0000256" key="3">
    <source>
        <dbReference type="ARBA" id="ARBA00022448"/>
    </source>
</evidence>
<dbReference type="GO" id="GO:0006355">
    <property type="term" value="P:regulation of DNA-templated transcription"/>
    <property type="evidence" value="ECO:0007669"/>
    <property type="project" value="InterPro"/>
</dbReference>
<dbReference type="GO" id="GO:0032993">
    <property type="term" value="C:protein-DNA complex"/>
    <property type="evidence" value="ECO:0007669"/>
    <property type="project" value="TreeGrafter"/>
</dbReference>
<protein>
    <recommendedName>
        <fullName evidence="2">Phosphate regulon transcriptional regulatory protein PhoB</fullName>
    </recommendedName>
</protein>
<dbReference type="Proteomes" id="UP000253772">
    <property type="component" value="Chromosome c1"/>
</dbReference>
<evidence type="ECO:0000256" key="11">
    <source>
        <dbReference type="ARBA" id="ARBA00023163"/>
    </source>
</evidence>
<dbReference type="NCBIfam" id="TIGR02154">
    <property type="entry name" value="PhoB"/>
    <property type="match status" value="1"/>
</dbReference>
<evidence type="ECO:0000256" key="8">
    <source>
        <dbReference type="ARBA" id="ARBA00023015"/>
    </source>
</evidence>
<dbReference type="GO" id="GO:0000976">
    <property type="term" value="F:transcription cis-regulatory region binding"/>
    <property type="evidence" value="ECO:0007669"/>
    <property type="project" value="TreeGrafter"/>
</dbReference>
<dbReference type="AlphaFoldDB" id="A0A132HN81"/>
<gene>
    <name evidence="13" type="primary">phoB</name>
    <name evidence="13" type="ORF">DDF84_011555</name>
</gene>
<proteinExistence type="predicted"/>
<keyword evidence="7" id="KW-0902">Two-component regulatory system</keyword>
<keyword evidence="4" id="KW-0963">Cytoplasm</keyword>
<accession>A0A132HN81</accession>
<evidence type="ECO:0000256" key="4">
    <source>
        <dbReference type="ARBA" id="ARBA00022490"/>
    </source>
</evidence>
<dbReference type="RefSeq" id="WP_008641662.1">
    <property type="nucleotide sequence ID" value="NZ_CP026544.1"/>
</dbReference>
<dbReference type="InterPro" id="IPR001867">
    <property type="entry name" value="OmpR/PhoB-type_DNA-bd"/>
</dbReference>
<dbReference type="Pfam" id="PF00072">
    <property type="entry name" value="Response_reg"/>
    <property type="match status" value="1"/>
</dbReference>